<evidence type="ECO:0000256" key="1">
    <source>
        <dbReference type="SAM" id="SignalP"/>
    </source>
</evidence>
<organism evidence="2 3">
    <name type="scientific">Mucilaginibacter humi</name>
    <dbReference type="NCBI Taxonomy" id="2732510"/>
    <lineage>
        <taxon>Bacteria</taxon>
        <taxon>Pseudomonadati</taxon>
        <taxon>Bacteroidota</taxon>
        <taxon>Sphingobacteriia</taxon>
        <taxon>Sphingobacteriales</taxon>
        <taxon>Sphingobacteriaceae</taxon>
        <taxon>Mucilaginibacter</taxon>
    </lineage>
</organism>
<comment type="caution">
    <text evidence="2">The sequence shown here is derived from an EMBL/GenBank/DDBJ whole genome shotgun (WGS) entry which is preliminary data.</text>
</comment>
<gene>
    <name evidence="2" type="ORF">HK413_05840</name>
</gene>
<feature type="chain" id="PRO_5046285358" evidence="1">
    <location>
        <begin position="23"/>
        <end position="561"/>
    </location>
</feature>
<dbReference type="Proteomes" id="UP000566071">
    <property type="component" value="Unassembled WGS sequence"/>
</dbReference>
<protein>
    <submittedName>
        <fullName evidence="2">Uncharacterized protein</fullName>
    </submittedName>
</protein>
<proteinExistence type="predicted"/>
<dbReference type="RefSeq" id="WP_175269470.1">
    <property type="nucleotide sequence ID" value="NZ_JABFCR010000020.1"/>
</dbReference>
<sequence length="561" mass="58248">MKKLLVKYLISTLLIISCFANTNNTFGQTVNITSANSISTNGITAGSLVRGQTNVVLFGFNVAVSGGNVNFTAFTLNGGVGGLFTNGRLYKTPAHGSTFASATIVAGASVSIVNNNPQIQSINESINNTDYTYFVVADLLPSYGTLPNTVQYSFGPANWSYSASFNGVSFSCINPTVTFAPNTTGVNASSSLYYGQTSVVLMGVDVSISGGTATTTSAFLHFSTTTANPFLYFPAANIEIWRSTSGSFATASKITATINQAPNTITADLGGNVTINAGTTLTYYLVANFTGSTTGPPSSFTVDFIKLYSNNGGTTYTNASATTSKTYTLTAGSATFTNNNFTSSGITGGNISYGQTGIVLFSFGVSVQANATISSMYIPCTTNMGQYLNNTTAKLYRSTTTSFANATVVSGAIFNYNGGVSGVPITGLSEAFTAASPATYYYFIVADLNATASFPTPLTFNFSLSSGQSTAALTATNGSTYNSGSTITGQSFSIVTTYDWVGKYGSSWTDLRNFNPFNSGADVTTLPDATITVLVGVNKAFTTAPIIPGTTIGGLSIKMQP</sequence>
<dbReference type="EMBL" id="JABFCR010000020">
    <property type="protein sequence ID" value="NNU33782.1"/>
    <property type="molecule type" value="Genomic_DNA"/>
</dbReference>
<name>A0ABX1W0N5_9SPHI</name>
<reference evidence="2 3" key="1">
    <citation type="submission" date="2020-05" db="EMBL/GenBank/DDBJ databases">
        <authorList>
            <person name="Khan S.A."/>
            <person name="Jeon C.O."/>
            <person name="Chun B.H."/>
        </authorList>
    </citation>
    <scope>NUCLEOTIDE SEQUENCE [LARGE SCALE GENOMIC DNA]</scope>
    <source>
        <strain evidence="2 3">S1162</strain>
    </source>
</reference>
<keyword evidence="3" id="KW-1185">Reference proteome</keyword>
<feature type="signal peptide" evidence="1">
    <location>
        <begin position="1"/>
        <end position="22"/>
    </location>
</feature>
<keyword evidence="1" id="KW-0732">Signal</keyword>
<dbReference type="PROSITE" id="PS51257">
    <property type="entry name" value="PROKAR_LIPOPROTEIN"/>
    <property type="match status" value="1"/>
</dbReference>
<accession>A0ABX1W0N5</accession>
<evidence type="ECO:0000313" key="2">
    <source>
        <dbReference type="EMBL" id="NNU33782.1"/>
    </source>
</evidence>
<evidence type="ECO:0000313" key="3">
    <source>
        <dbReference type="Proteomes" id="UP000566071"/>
    </source>
</evidence>